<dbReference type="STRING" id="29655.A0A0K9NI09"/>
<keyword evidence="4 6" id="KW-0732">Signal</keyword>
<evidence type="ECO:0000256" key="5">
    <source>
        <dbReference type="ARBA" id="ARBA00023157"/>
    </source>
</evidence>
<accession>A0A0K9NI09</accession>
<dbReference type="OrthoDB" id="1937916at2759"/>
<dbReference type="AlphaFoldDB" id="A0A0K9NI09"/>
<dbReference type="Proteomes" id="UP000036987">
    <property type="component" value="Unassembled WGS sequence"/>
</dbReference>
<comment type="caution">
    <text evidence="7">The sequence shown here is derived from an EMBL/GenBank/DDBJ whole genome shotgun (WGS) entry which is preliminary data.</text>
</comment>
<dbReference type="EMBL" id="LFYR01002184">
    <property type="protein sequence ID" value="KMZ56411.1"/>
    <property type="molecule type" value="Genomic_DNA"/>
</dbReference>
<reference evidence="8" key="1">
    <citation type="journal article" date="2016" name="Nature">
        <title>The genome of the seagrass Zostera marina reveals angiosperm adaptation to the sea.</title>
        <authorList>
            <person name="Olsen J.L."/>
            <person name="Rouze P."/>
            <person name="Verhelst B."/>
            <person name="Lin Y.-C."/>
            <person name="Bayer T."/>
            <person name="Collen J."/>
            <person name="Dattolo E."/>
            <person name="De Paoli E."/>
            <person name="Dittami S."/>
            <person name="Maumus F."/>
            <person name="Michel G."/>
            <person name="Kersting A."/>
            <person name="Lauritano C."/>
            <person name="Lohaus R."/>
            <person name="Toepel M."/>
            <person name="Tonon T."/>
            <person name="Vanneste K."/>
            <person name="Amirebrahimi M."/>
            <person name="Brakel J."/>
            <person name="Bostroem C."/>
            <person name="Chovatia M."/>
            <person name="Grimwood J."/>
            <person name="Jenkins J.W."/>
            <person name="Jueterbock A."/>
            <person name="Mraz A."/>
            <person name="Stam W.T."/>
            <person name="Tice H."/>
            <person name="Bornberg-Bauer E."/>
            <person name="Green P.J."/>
            <person name="Pearson G.A."/>
            <person name="Procaccini G."/>
            <person name="Duarte C.M."/>
            <person name="Schmutz J."/>
            <person name="Reusch T.B.H."/>
            <person name="Van de Peer Y."/>
        </authorList>
    </citation>
    <scope>NUCLEOTIDE SEQUENCE [LARGE SCALE GENOMIC DNA]</scope>
    <source>
        <strain evidence="8">cv. Finnish</strain>
    </source>
</reference>
<organism evidence="7 8">
    <name type="scientific">Zostera marina</name>
    <name type="common">Eelgrass</name>
    <dbReference type="NCBI Taxonomy" id="29655"/>
    <lineage>
        <taxon>Eukaryota</taxon>
        <taxon>Viridiplantae</taxon>
        <taxon>Streptophyta</taxon>
        <taxon>Embryophyta</taxon>
        <taxon>Tracheophyta</taxon>
        <taxon>Spermatophyta</taxon>
        <taxon>Magnoliopsida</taxon>
        <taxon>Liliopsida</taxon>
        <taxon>Zosteraceae</taxon>
        <taxon>Zostera</taxon>
    </lineage>
</organism>
<dbReference type="GO" id="GO:0005576">
    <property type="term" value="C:extracellular region"/>
    <property type="evidence" value="ECO:0007669"/>
    <property type="project" value="UniProtKB-SubCell"/>
</dbReference>
<dbReference type="Pfam" id="PF17181">
    <property type="entry name" value="EPF"/>
    <property type="match status" value="1"/>
</dbReference>
<evidence type="ECO:0000313" key="8">
    <source>
        <dbReference type="Proteomes" id="UP000036987"/>
    </source>
</evidence>
<keyword evidence="5" id="KW-1015">Disulfide bond</keyword>
<evidence type="ECO:0000256" key="2">
    <source>
        <dbReference type="ARBA" id="ARBA00008127"/>
    </source>
</evidence>
<feature type="signal peptide" evidence="6">
    <location>
        <begin position="1"/>
        <end position="25"/>
    </location>
</feature>
<dbReference type="PANTHER" id="PTHR33109">
    <property type="entry name" value="EPIDERMAL PATTERNING FACTOR-LIKE PROTEIN 4"/>
    <property type="match status" value="1"/>
</dbReference>
<name>A0A0K9NI09_ZOSMR</name>
<comment type="similarity">
    <text evidence="2 6">Belongs to the plant cysteine rich small secretory peptide family. Epidermal patterning factor subfamily.</text>
</comment>
<evidence type="ECO:0000313" key="7">
    <source>
        <dbReference type="EMBL" id="KMZ56411.1"/>
    </source>
</evidence>
<sequence>MGRRRVAVLFYFCLLSSAAAGMVRSDEIKNGGRLLMGFRWPIGPGSSPPTCRYKCGRCFPCRPMHVSIRPGVSTPLDYYPETWRCWCGNRYYMP</sequence>
<evidence type="ECO:0000256" key="1">
    <source>
        <dbReference type="ARBA" id="ARBA00004613"/>
    </source>
</evidence>
<keyword evidence="8" id="KW-1185">Reference proteome</keyword>
<keyword evidence="3 6" id="KW-0964">Secreted</keyword>
<dbReference type="PANTHER" id="PTHR33109:SF55">
    <property type="entry name" value="EPIDERMAL PATTERNING FACTOR-LIKE PROTEIN 4-RELATED"/>
    <property type="match status" value="1"/>
</dbReference>
<feature type="chain" id="PRO_5027140343" description="Epidermal patterning factor-like protein" evidence="6">
    <location>
        <begin position="26"/>
        <end position="94"/>
    </location>
</feature>
<evidence type="ECO:0000256" key="4">
    <source>
        <dbReference type="ARBA" id="ARBA00022729"/>
    </source>
</evidence>
<evidence type="ECO:0000256" key="6">
    <source>
        <dbReference type="RuleBase" id="RU367102"/>
    </source>
</evidence>
<dbReference type="InterPro" id="IPR039455">
    <property type="entry name" value="EPFL"/>
</dbReference>
<evidence type="ECO:0000256" key="3">
    <source>
        <dbReference type="ARBA" id="ARBA00022525"/>
    </source>
</evidence>
<dbReference type="GO" id="GO:0010052">
    <property type="term" value="P:guard cell differentiation"/>
    <property type="evidence" value="ECO:0000318"/>
    <property type="project" value="GO_Central"/>
</dbReference>
<gene>
    <name evidence="7" type="ORF">ZOSMA_95G00050</name>
</gene>
<protein>
    <recommendedName>
        <fullName evidence="6">Epidermal patterning factor-like protein</fullName>
    </recommendedName>
</protein>
<comment type="function">
    <text evidence="6">Controls stomatal patterning.</text>
</comment>
<comment type="subcellular location">
    <subcellularLocation>
        <location evidence="1 6">Secreted</location>
    </subcellularLocation>
</comment>
<proteinExistence type="inferred from homology"/>
<keyword evidence="6" id="KW-0217">Developmental protein</keyword>